<dbReference type="GO" id="GO:0019646">
    <property type="term" value="P:aerobic electron transport chain"/>
    <property type="evidence" value="ECO:0007669"/>
    <property type="project" value="InterPro"/>
</dbReference>
<evidence type="ECO:0000256" key="5">
    <source>
        <dbReference type="ARBA" id="ARBA00023136"/>
    </source>
</evidence>
<keyword evidence="10" id="KW-1185">Reference proteome</keyword>
<name>A0A1B9XYD4_9FLAO</name>
<reference evidence="9 10" key="1">
    <citation type="submission" date="2016-06" db="EMBL/GenBank/DDBJ databases">
        <title>Draft Genome Sequence of Tenacibaculum soleae UCD-KL19.</title>
        <authorList>
            <person name="Eisen J.A."/>
            <person name="Coil D.A."/>
            <person name="Lujan K.M."/>
        </authorList>
    </citation>
    <scope>NUCLEOTIDE SEQUENCE [LARGE SCALE GENOMIC DNA]</scope>
    <source>
        <strain evidence="9 10">UCD-KL19</strain>
    </source>
</reference>
<dbReference type="InterPro" id="IPR024791">
    <property type="entry name" value="Cyt_c/ubiquinol_Oxase_su3"/>
</dbReference>
<dbReference type="InterPro" id="IPR013833">
    <property type="entry name" value="Cyt_c_oxidase_su3_a-hlx"/>
</dbReference>
<evidence type="ECO:0000256" key="6">
    <source>
        <dbReference type="RuleBase" id="RU003376"/>
    </source>
</evidence>
<evidence type="ECO:0000256" key="3">
    <source>
        <dbReference type="ARBA" id="ARBA00022692"/>
    </source>
</evidence>
<dbReference type="Gene3D" id="1.20.120.80">
    <property type="entry name" value="Cytochrome c oxidase, subunit III, four-helix bundle"/>
    <property type="match status" value="1"/>
</dbReference>
<dbReference type="STRING" id="447689.BA195_10340"/>
<sequence length="111" mass="13008">MLSKKQAKTFFIGGTLVTFLIFIGLTIYSFPESNDQTNYEELTESAIFSFYWMLTLFHVIHVLVGLVILISIYFGIKKKTTRLEDVEASAAFWHMCDLFWLLLFPIIYLFF</sequence>
<evidence type="ECO:0000256" key="7">
    <source>
        <dbReference type="SAM" id="Phobius"/>
    </source>
</evidence>
<dbReference type="PANTHER" id="PTHR11403">
    <property type="entry name" value="CYTOCHROME C OXIDASE SUBUNIT III"/>
    <property type="match status" value="1"/>
</dbReference>
<feature type="transmembrane region" description="Helical" evidence="7">
    <location>
        <begin position="88"/>
        <end position="110"/>
    </location>
</feature>
<dbReference type="PROSITE" id="PS50253">
    <property type="entry name" value="COX3"/>
    <property type="match status" value="1"/>
</dbReference>
<gene>
    <name evidence="9" type="ORF">BA195_10340</name>
</gene>
<dbReference type="OrthoDB" id="9810850at2"/>
<dbReference type="Proteomes" id="UP000093186">
    <property type="component" value="Unassembled WGS sequence"/>
</dbReference>
<dbReference type="AlphaFoldDB" id="A0A1B9XYD4"/>
<dbReference type="EMBL" id="MAKX01000013">
    <property type="protein sequence ID" value="OCK42565.1"/>
    <property type="molecule type" value="Genomic_DNA"/>
</dbReference>
<evidence type="ECO:0000256" key="4">
    <source>
        <dbReference type="ARBA" id="ARBA00022989"/>
    </source>
</evidence>
<accession>A0A1B9XYD4</accession>
<protein>
    <recommendedName>
        <fullName evidence="8">Heme-copper oxidase subunit III family profile domain-containing protein</fullName>
    </recommendedName>
</protein>
<dbReference type="InterPro" id="IPR035973">
    <property type="entry name" value="Cyt_c_oxidase_su3-like_sf"/>
</dbReference>
<dbReference type="GO" id="GO:0005886">
    <property type="term" value="C:plasma membrane"/>
    <property type="evidence" value="ECO:0007669"/>
    <property type="project" value="UniProtKB-SubCell"/>
</dbReference>
<keyword evidence="3 6" id="KW-0812">Transmembrane</keyword>
<dbReference type="SUPFAM" id="SSF81452">
    <property type="entry name" value="Cytochrome c oxidase subunit III-like"/>
    <property type="match status" value="1"/>
</dbReference>
<evidence type="ECO:0000313" key="10">
    <source>
        <dbReference type="Proteomes" id="UP000093186"/>
    </source>
</evidence>
<comment type="similarity">
    <text evidence="2 6">Belongs to the cytochrome c oxidase subunit 3 family.</text>
</comment>
<feature type="transmembrane region" description="Helical" evidence="7">
    <location>
        <begin position="9"/>
        <end position="30"/>
    </location>
</feature>
<comment type="caution">
    <text evidence="9">The sequence shown here is derived from an EMBL/GenBank/DDBJ whole genome shotgun (WGS) entry which is preliminary data.</text>
</comment>
<dbReference type="PANTHER" id="PTHR11403:SF6">
    <property type="entry name" value="NITRIC OXIDE REDUCTASE SUBUNIT E"/>
    <property type="match status" value="1"/>
</dbReference>
<organism evidence="9 10">
    <name type="scientific">Tenacibaculum soleae</name>
    <dbReference type="NCBI Taxonomy" id="447689"/>
    <lineage>
        <taxon>Bacteria</taxon>
        <taxon>Pseudomonadati</taxon>
        <taxon>Bacteroidota</taxon>
        <taxon>Flavobacteriia</taxon>
        <taxon>Flavobacteriales</taxon>
        <taxon>Flavobacteriaceae</taxon>
        <taxon>Tenacibaculum</taxon>
    </lineage>
</organism>
<evidence type="ECO:0000313" key="9">
    <source>
        <dbReference type="EMBL" id="OCK42565.1"/>
    </source>
</evidence>
<keyword evidence="4 7" id="KW-1133">Transmembrane helix</keyword>
<evidence type="ECO:0000259" key="8">
    <source>
        <dbReference type="PROSITE" id="PS50253"/>
    </source>
</evidence>
<dbReference type="RefSeq" id="WP_068705231.1">
    <property type="nucleotide sequence ID" value="NZ_MAKX01000013.1"/>
</dbReference>
<feature type="domain" description="Heme-copper oxidase subunit III family profile" evidence="8">
    <location>
        <begin position="1"/>
        <end position="111"/>
    </location>
</feature>
<dbReference type="InterPro" id="IPR000298">
    <property type="entry name" value="Cyt_c_oxidase-like_su3"/>
</dbReference>
<feature type="transmembrane region" description="Helical" evidence="7">
    <location>
        <begin position="50"/>
        <end position="76"/>
    </location>
</feature>
<proteinExistence type="inferred from homology"/>
<comment type="subcellular location">
    <subcellularLocation>
        <location evidence="6">Cell membrane</location>
        <topology evidence="6">Multi-pass membrane protein</topology>
    </subcellularLocation>
    <subcellularLocation>
        <location evidence="1">Membrane</location>
        <topology evidence="1">Multi-pass membrane protein</topology>
    </subcellularLocation>
</comment>
<evidence type="ECO:0000256" key="1">
    <source>
        <dbReference type="ARBA" id="ARBA00004141"/>
    </source>
</evidence>
<dbReference type="Pfam" id="PF00510">
    <property type="entry name" value="COX3"/>
    <property type="match status" value="1"/>
</dbReference>
<evidence type="ECO:0000256" key="2">
    <source>
        <dbReference type="ARBA" id="ARBA00010581"/>
    </source>
</evidence>
<dbReference type="GO" id="GO:0004129">
    <property type="term" value="F:cytochrome-c oxidase activity"/>
    <property type="evidence" value="ECO:0007669"/>
    <property type="project" value="InterPro"/>
</dbReference>
<keyword evidence="5 7" id="KW-0472">Membrane</keyword>